<sequence length="269" mass="29678">MPETETETTYTDIQFDVSDGVATVTIDRQNRLNAFTPHTLREMIDAFNRVRDDGQVGVAVLTGAGGRAFCAGGDMEWEKDGGLEELKVDNVMVGLYDAMRDCLKPVIARVDGYAIGGGNHLAYHCDITIASDRSTFGQNGARVGSPASGSIVSYLARNLGEKRAREMWLMCRKYTPAQMLDWGLVNAVVPADALDVEVRKWADEMLALSPTVLKVLKKSFDDEWAPLRARQDDADFLGEINPGFFESGEQQEGATAFLEKRVPDFSAWR</sequence>
<keyword evidence="2" id="KW-1185">Reference proteome</keyword>
<dbReference type="InterPro" id="IPR001753">
    <property type="entry name" value="Enoyl-CoA_hydra/iso"/>
</dbReference>
<dbReference type="Gene3D" id="3.90.226.10">
    <property type="entry name" value="2-enoyl-CoA Hydratase, Chain A, domain 1"/>
    <property type="match status" value="1"/>
</dbReference>
<name>A0ABY5E059_9ACTN</name>
<dbReference type="CDD" id="cd06558">
    <property type="entry name" value="crotonase-like"/>
    <property type="match status" value="1"/>
</dbReference>
<dbReference type="Proteomes" id="UP001056035">
    <property type="component" value="Chromosome"/>
</dbReference>
<protein>
    <submittedName>
        <fullName evidence="1">Enoyl-CoA hydratase-related protein</fullName>
    </submittedName>
</protein>
<dbReference type="RefSeq" id="WP_254572879.1">
    <property type="nucleotide sequence ID" value="NZ_CP098502.1"/>
</dbReference>
<evidence type="ECO:0000313" key="2">
    <source>
        <dbReference type="Proteomes" id="UP001056035"/>
    </source>
</evidence>
<accession>A0ABY5E059</accession>
<organism evidence="1 2">
    <name type="scientific">Paraconexibacter antarcticus</name>
    <dbReference type="NCBI Taxonomy" id="2949664"/>
    <lineage>
        <taxon>Bacteria</taxon>
        <taxon>Bacillati</taxon>
        <taxon>Actinomycetota</taxon>
        <taxon>Thermoleophilia</taxon>
        <taxon>Solirubrobacterales</taxon>
        <taxon>Paraconexibacteraceae</taxon>
        <taxon>Paraconexibacter</taxon>
    </lineage>
</organism>
<dbReference type="EMBL" id="CP098502">
    <property type="protein sequence ID" value="UTI66204.1"/>
    <property type="molecule type" value="Genomic_DNA"/>
</dbReference>
<dbReference type="PANTHER" id="PTHR43113:SF1">
    <property type="entry name" value="1,4-DIHYDROXY-2-NAPHTHOYL-COA SYNTHASE, PEROXISOMAL"/>
    <property type="match status" value="1"/>
</dbReference>
<gene>
    <name evidence="1" type="ORF">NBH00_08350</name>
</gene>
<reference evidence="1 2" key="1">
    <citation type="submission" date="2022-06" db="EMBL/GenBank/DDBJ databases">
        <title>Paraconexibacter antarcticus.</title>
        <authorList>
            <person name="Kim C.S."/>
        </authorList>
    </citation>
    <scope>NUCLEOTIDE SEQUENCE [LARGE SCALE GENOMIC DNA]</scope>
    <source>
        <strain evidence="1 2">02-257</strain>
    </source>
</reference>
<dbReference type="SUPFAM" id="SSF52096">
    <property type="entry name" value="ClpP/crotonase"/>
    <property type="match status" value="1"/>
</dbReference>
<proteinExistence type="predicted"/>
<dbReference type="PANTHER" id="PTHR43113">
    <property type="entry name" value="NUCLEOSIDE-DIPHOSPHATE-SUGAR EPIMERASE"/>
    <property type="match status" value="1"/>
</dbReference>
<dbReference type="Pfam" id="PF00378">
    <property type="entry name" value="ECH_1"/>
    <property type="match status" value="1"/>
</dbReference>
<evidence type="ECO:0000313" key="1">
    <source>
        <dbReference type="EMBL" id="UTI66204.1"/>
    </source>
</evidence>
<dbReference type="InterPro" id="IPR029045">
    <property type="entry name" value="ClpP/crotonase-like_dom_sf"/>
</dbReference>